<feature type="transmembrane region" description="Helical" evidence="1">
    <location>
        <begin position="282"/>
        <end position="303"/>
    </location>
</feature>
<dbReference type="Proteomes" id="UP000664800">
    <property type="component" value="Unassembled WGS sequence"/>
</dbReference>
<feature type="domain" description="VanZ-like" evidence="2">
    <location>
        <begin position="25"/>
        <end position="140"/>
    </location>
</feature>
<keyword evidence="1" id="KW-0472">Membrane</keyword>
<reference evidence="3" key="1">
    <citation type="submission" date="2021-02" db="EMBL/GenBank/DDBJ databases">
        <title>Thiocyanate and organic carbon inputs drive convergent selection for specific autotrophic Afipia and Thiobacillus strains within complex microbiomes.</title>
        <authorList>
            <person name="Huddy R.J."/>
            <person name="Sachdeva R."/>
            <person name="Kadzinga F."/>
            <person name="Kantor R.S."/>
            <person name="Harrison S.T.L."/>
            <person name="Banfield J.F."/>
        </authorList>
    </citation>
    <scope>NUCLEOTIDE SEQUENCE</scope>
    <source>
        <strain evidence="3">SCN18_13_7_16_R3_B_64_19</strain>
    </source>
</reference>
<comment type="caution">
    <text evidence="3">The sequence shown here is derived from an EMBL/GenBank/DDBJ whole genome shotgun (WGS) entry which is preliminary data.</text>
</comment>
<name>A0A8I1MVR1_THIA3</name>
<evidence type="ECO:0000313" key="4">
    <source>
        <dbReference type="Proteomes" id="UP000664800"/>
    </source>
</evidence>
<evidence type="ECO:0000313" key="3">
    <source>
        <dbReference type="EMBL" id="MBN8743755.1"/>
    </source>
</evidence>
<feature type="transmembrane region" description="Helical" evidence="1">
    <location>
        <begin position="91"/>
        <end position="111"/>
    </location>
</feature>
<dbReference type="EMBL" id="JAFKMR010000013">
    <property type="protein sequence ID" value="MBN8743755.1"/>
    <property type="molecule type" value="Genomic_DNA"/>
</dbReference>
<sequence length="383" mass="41870">MPSPHRPAHSARPVSRFMRYALAGYVLLIVYASLYPFSGWRWQGLMPFDFVLAPLPRYITFSDLLINVGGYLPLGYLIARNLSARWPRWASWLAASALASSVSFGMEASQAFLPMRVSSNLDWLTNSLGGLLGAAICVWLLPRLRLAALLRLWRERWFAPHVGYGLLLLALWPLALLWPAAVLFGTGQIGPTLLQPALDTDTWRILSAWFVNSGLRLPDFAPMSGLRQSSITAAMLAGSLLLLAALLRPGAPRLRLALALTFAGLLAVSVSAALSFGPEHALAWATVPTLRSVALGLMIGLPLSYLPPRWGAAVGALSLALALGWINGSGPGPYYALNLQAWSQGLFIRLYGLPQWLSWLWPFAALIYLMARALRPVRHDNLG</sequence>
<feature type="transmembrane region" description="Helical" evidence="1">
    <location>
        <begin position="20"/>
        <end position="38"/>
    </location>
</feature>
<accession>A0A8I1MVR1</accession>
<dbReference type="AlphaFoldDB" id="A0A8I1MVR1"/>
<evidence type="ECO:0000259" key="2">
    <source>
        <dbReference type="Pfam" id="PF04892"/>
    </source>
</evidence>
<feature type="transmembrane region" description="Helical" evidence="1">
    <location>
        <begin position="310"/>
        <end position="328"/>
    </location>
</feature>
<dbReference type="Pfam" id="PF04892">
    <property type="entry name" value="VanZ"/>
    <property type="match status" value="1"/>
</dbReference>
<keyword evidence="1" id="KW-0812">Transmembrane</keyword>
<protein>
    <submittedName>
        <fullName evidence="3">VanZ family protein</fullName>
    </submittedName>
</protein>
<evidence type="ECO:0000256" key="1">
    <source>
        <dbReference type="SAM" id="Phobius"/>
    </source>
</evidence>
<feature type="transmembrane region" description="Helical" evidence="1">
    <location>
        <begin position="162"/>
        <end position="184"/>
    </location>
</feature>
<gene>
    <name evidence="3" type="ORF">J0I24_05540</name>
</gene>
<organism evidence="3 4">
    <name type="scientific">Thiomonas arsenitoxydans (strain DSM 22701 / CIP 110005 / 3As)</name>
    <dbReference type="NCBI Taxonomy" id="426114"/>
    <lineage>
        <taxon>Bacteria</taxon>
        <taxon>Pseudomonadati</taxon>
        <taxon>Pseudomonadota</taxon>
        <taxon>Betaproteobacteria</taxon>
        <taxon>Burkholderiales</taxon>
        <taxon>Thiomonas</taxon>
    </lineage>
</organism>
<feature type="transmembrane region" description="Helical" evidence="1">
    <location>
        <begin position="123"/>
        <end position="141"/>
    </location>
</feature>
<feature type="transmembrane region" description="Helical" evidence="1">
    <location>
        <begin position="348"/>
        <end position="369"/>
    </location>
</feature>
<feature type="transmembrane region" description="Helical" evidence="1">
    <location>
        <begin position="58"/>
        <end position="79"/>
    </location>
</feature>
<dbReference type="RefSeq" id="WP_276728927.1">
    <property type="nucleotide sequence ID" value="NZ_JAFKMR010000013.1"/>
</dbReference>
<feature type="transmembrane region" description="Helical" evidence="1">
    <location>
        <begin position="254"/>
        <end position="276"/>
    </location>
</feature>
<feature type="transmembrane region" description="Helical" evidence="1">
    <location>
        <begin position="229"/>
        <end position="247"/>
    </location>
</feature>
<dbReference type="InterPro" id="IPR006976">
    <property type="entry name" value="VanZ-like"/>
</dbReference>
<proteinExistence type="predicted"/>
<keyword evidence="1" id="KW-1133">Transmembrane helix</keyword>